<proteinExistence type="predicted"/>
<comment type="caution">
    <text evidence="1">The sequence shown here is derived from an EMBL/GenBank/DDBJ whole genome shotgun (WGS) entry which is preliminary data.</text>
</comment>
<sequence length="117" mass="13051">MPSPGRNWSPATARIGPTATAVAAILADATRLEKLDRHNQEALHREFLDLIMNPARSSPRDRVLTPKNFYDLQPETSAFLLCNLPPAVAVAEHRRKTSSYRRSNDFDGAAINVKREV</sequence>
<evidence type="ECO:0000313" key="2">
    <source>
        <dbReference type="Proteomes" id="UP000325081"/>
    </source>
</evidence>
<keyword evidence="2" id="KW-1185">Reference proteome</keyword>
<dbReference type="EMBL" id="BKCP01011625">
    <property type="protein sequence ID" value="GER54833.1"/>
    <property type="molecule type" value="Genomic_DNA"/>
</dbReference>
<dbReference type="Proteomes" id="UP000325081">
    <property type="component" value="Unassembled WGS sequence"/>
</dbReference>
<evidence type="ECO:0000313" key="1">
    <source>
        <dbReference type="EMBL" id="GER54833.1"/>
    </source>
</evidence>
<protein>
    <submittedName>
        <fullName evidence="1">Glucose-6-phosphate isomerase</fullName>
    </submittedName>
</protein>
<accession>A0A5A7RAR3</accession>
<dbReference type="GO" id="GO:0016853">
    <property type="term" value="F:isomerase activity"/>
    <property type="evidence" value="ECO:0007669"/>
    <property type="project" value="UniProtKB-KW"/>
</dbReference>
<name>A0A5A7RAR3_STRAF</name>
<gene>
    <name evidence="1" type="ORF">STAS_32463</name>
</gene>
<reference evidence="2" key="1">
    <citation type="journal article" date="2019" name="Curr. Biol.">
        <title>Genome Sequence of Striga asiatica Provides Insight into the Evolution of Plant Parasitism.</title>
        <authorList>
            <person name="Yoshida S."/>
            <person name="Kim S."/>
            <person name="Wafula E.K."/>
            <person name="Tanskanen J."/>
            <person name="Kim Y.M."/>
            <person name="Honaas L."/>
            <person name="Yang Z."/>
            <person name="Spallek T."/>
            <person name="Conn C.E."/>
            <person name="Ichihashi Y."/>
            <person name="Cheong K."/>
            <person name="Cui S."/>
            <person name="Der J.P."/>
            <person name="Gundlach H."/>
            <person name="Jiao Y."/>
            <person name="Hori C."/>
            <person name="Ishida J.K."/>
            <person name="Kasahara H."/>
            <person name="Kiba T."/>
            <person name="Kim M.S."/>
            <person name="Koo N."/>
            <person name="Laohavisit A."/>
            <person name="Lee Y.H."/>
            <person name="Lumba S."/>
            <person name="McCourt P."/>
            <person name="Mortimer J.C."/>
            <person name="Mutuku J.M."/>
            <person name="Nomura T."/>
            <person name="Sasaki-Sekimoto Y."/>
            <person name="Seto Y."/>
            <person name="Wang Y."/>
            <person name="Wakatake T."/>
            <person name="Sakakibara H."/>
            <person name="Demura T."/>
            <person name="Yamaguchi S."/>
            <person name="Yoneyama K."/>
            <person name="Manabe R.I."/>
            <person name="Nelson D.C."/>
            <person name="Schulman A.H."/>
            <person name="Timko M.P."/>
            <person name="dePamphilis C.W."/>
            <person name="Choi D."/>
            <person name="Shirasu K."/>
        </authorList>
    </citation>
    <scope>NUCLEOTIDE SEQUENCE [LARGE SCALE GENOMIC DNA]</scope>
    <source>
        <strain evidence="2">cv. UVA1</strain>
    </source>
</reference>
<organism evidence="1 2">
    <name type="scientific">Striga asiatica</name>
    <name type="common">Asiatic witchweed</name>
    <name type="synonym">Buchnera asiatica</name>
    <dbReference type="NCBI Taxonomy" id="4170"/>
    <lineage>
        <taxon>Eukaryota</taxon>
        <taxon>Viridiplantae</taxon>
        <taxon>Streptophyta</taxon>
        <taxon>Embryophyta</taxon>
        <taxon>Tracheophyta</taxon>
        <taxon>Spermatophyta</taxon>
        <taxon>Magnoliopsida</taxon>
        <taxon>eudicotyledons</taxon>
        <taxon>Gunneridae</taxon>
        <taxon>Pentapetalae</taxon>
        <taxon>asterids</taxon>
        <taxon>lamiids</taxon>
        <taxon>Lamiales</taxon>
        <taxon>Orobanchaceae</taxon>
        <taxon>Buchnereae</taxon>
        <taxon>Striga</taxon>
    </lineage>
</organism>
<keyword evidence="1" id="KW-0413">Isomerase</keyword>
<dbReference type="AlphaFoldDB" id="A0A5A7RAR3"/>